<evidence type="ECO:0000256" key="1">
    <source>
        <dbReference type="SAM" id="Coils"/>
    </source>
</evidence>
<feature type="transmembrane region" description="Helical" evidence="2">
    <location>
        <begin position="238"/>
        <end position="263"/>
    </location>
</feature>
<evidence type="ECO:0000313" key="3">
    <source>
        <dbReference type="EMBL" id="TWG00604.1"/>
    </source>
</evidence>
<comment type="caution">
    <text evidence="3">The sequence shown here is derived from an EMBL/GenBank/DDBJ whole genome shotgun (WGS) entry which is preliminary data.</text>
</comment>
<sequence>MSASTGAAPAADAWSGLGFDPVPGDPTAVETLSKTLALAAQHLQGVHDTITKLGQPGGTWTGDAQKAFSDQLTKLPDALKHAADSVDTARQELDKWWQEITTNQPKATAFEQQAETLQASLKTAKTEHDEAAANGDLKLLGQTFADATQQQAAQDKYNAAKSALDDAATKVSNTQADLWRVQGQASQLYSDYLGYANGRADAIRKAADDQAPHKPGIWDWILDHGADFLTVAASVAGIVALFVPGVALLAIALSAAALIAHVATYASQQGWKAFFPPSSKNMGNWLTVGGDALGVIPGVSEIKEGVTAARAAKGLGASVKAGYETTQAGLKGADALNPVTDAARKATVDWLEKKGVTVSTSVADNSAKGVQGAVMAGLTEPTAASLFDTSDNNLVNGTTAGGNAVNSLGFVHGEGSGKAGTVFGTLGLVAGAFGFGWSLNGS</sequence>
<dbReference type="InterPro" id="IPR036689">
    <property type="entry name" value="ESAT-6-like_sf"/>
</dbReference>
<dbReference type="EMBL" id="VIWT01000001">
    <property type="protein sequence ID" value="TWG00604.1"/>
    <property type="molecule type" value="Genomic_DNA"/>
</dbReference>
<dbReference type="Proteomes" id="UP000317940">
    <property type="component" value="Unassembled WGS sequence"/>
</dbReference>
<keyword evidence="4" id="KW-1185">Reference proteome</keyword>
<evidence type="ECO:0008006" key="5">
    <source>
        <dbReference type="Google" id="ProtNLM"/>
    </source>
</evidence>
<dbReference type="AlphaFoldDB" id="A0A561UMP9"/>
<name>A0A561UMP9_9ACTN</name>
<keyword evidence="2" id="KW-1133">Transmembrane helix</keyword>
<protein>
    <recommendedName>
        <fullName evidence="5">Type VII secretion system (Wss) protein ESAT-6</fullName>
    </recommendedName>
</protein>
<feature type="coiled-coil region" evidence="1">
    <location>
        <begin position="107"/>
        <end position="134"/>
    </location>
</feature>
<dbReference type="Gene3D" id="1.10.287.1490">
    <property type="match status" value="1"/>
</dbReference>
<evidence type="ECO:0000313" key="4">
    <source>
        <dbReference type="Proteomes" id="UP000317940"/>
    </source>
</evidence>
<organism evidence="3 4">
    <name type="scientific">Kitasatospora viridis</name>
    <dbReference type="NCBI Taxonomy" id="281105"/>
    <lineage>
        <taxon>Bacteria</taxon>
        <taxon>Bacillati</taxon>
        <taxon>Actinomycetota</taxon>
        <taxon>Actinomycetes</taxon>
        <taxon>Kitasatosporales</taxon>
        <taxon>Streptomycetaceae</taxon>
        <taxon>Kitasatospora</taxon>
    </lineage>
</organism>
<keyword evidence="2" id="KW-0812">Transmembrane</keyword>
<evidence type="ECO:0000256" key="2">
    <source>
        <dbReference type="SAM" id="Phobius"/>
    </source>
</evidence>
<accession>A0A561UMP9</accession>
<dbReference type="RefSeq" id="WP_170304998.1">
    <property type="nucleotide sequence ID" value="NZ_BAAAMZ010000052.1"/>
</dbReference>
<proteinExistence type="predicted"/>
<reference evidence="3 4" key="1">
    <citation type="submission" date="2019-06" db="EMBL/GenBank/DDBJ databases">
        <title>Sequencing the genomes of 1000 actinobacteria strains.</title>
        <authorList>
            <person name="Klenk H.-P."/>
        </authorList>
    </citation>
    <scope>NUCLEOTIDE SEQUENCE [LARGE SCALE GENOMIC DNA]</scope>
    <source>
        <strain evidence="3 4">DSM 44826</strain>
    </source>
</reference>
<keyword evidence="2" id="KW-0472">Membrane</keyword>
<dbReference type="SUPFAM" id="SSF140453">
    <property type="entry name" value="EsxAB dimer-like"/>
    <property type="match status" value="1"/>
</dbReference>
<gene>
    <name evidence="3" type="ORF">FHX73_114484</name>
</gene>
<keyword evidence="1" id="KW-0175">Coiled coil</keyword>
<dbReference type="SUPFAM" id="SSF58100">
    <property type="entry name" value="Bacterial hemolysins"/>
    <property type="match status" value="1"/>
</dbReference>